<comment type="subcellular location">
    <subcellularLocation>
        <location evidence="1">Membrane</location>
        <topology evidence="1">Multi-pass membrane protein</topology>
    </subcellularLocation>
</comment>
<evidence type="ECO:0000256" key="6">
    <source>
        <dbReference type="ARBA" id="ARBA00023136"/>
    </source>
</evidence>
<dbReference type="NCBIfam" id="TIGR00879">
    <property type="entry name" value="SP"/>
    <property type="match status" value="1"/>
</dbReference>
<evidence type="ECO:0000256" key="8">
    <source>
        <dbReference type="SAM" id="Phobius"/>
    </source>
</evidence>
<dbReference type="InterPro" id="IPR036259">
    <property type="entry name" value="MFS_trans_sf"/>
</dbReference>
<feature type="transmembrane region" description="Helical" evidence="8">
    <location>
        <begin position="413"/>
        <end position="432"/>
    </location>
</feature>
<evidence type="ECO:0000259" key="9">
    <source>
        <dbReference type="PROSITE" id="PS50850"/>
    </source>
</evidence>
<organism evidence="10 11">
    <name type="scientific">Mollisia scopiformis</name>
    <name type="common">Conifer needle endophyte fungus</name>
    <name type="synonym">Phialocephala scopiformis</name>
    <dbReference type="NCBI Taxonomy" id="149040"/>
    <lineage>
        <taxon>Eukaryota</taxon>
        <taxon>Fungi</taxon>
        <taxon>Dikarya</taxon>
        <taxon>Ascomycota</taxon>
        <taxon>Pezizomycotina</taxon>
        <taxon>Leotiomycetes</taxon>
        <taxon>Helotiales</taxon>
        <taxon>Mollisiaceae</taxon>
        <taxon>Mollisia</taxon>
    </lineage>
</organism>
<comment type="similarity">
    <text evidence="2 7">Belongs to the major facilitator superfamily. Sugar transporter (TC 2.A.1.1) family.</text>
</comment>
<reference evidence="10 11" key="1">
    <citation type="submission" date="2015-10" db="EMBL/GenBank/DDBJ databases">
        <title>Full genome of DAOMC 229536 Phialocephala scopiformis, a fungal endophyte of spruce producing the potent anti-insectan compound rugulosin.</title>
        <authorList>
            <consortium name="DOE Joint Genome Institute"/>
            <person name="Walker A.K."/>
            <person name="Frasz S.L."/>
            <person name="Seifert K.A."/>
            <person name="Miller J.D."/>
            <person name="Mondo S.J."/>
            <person name="Labutti K."/>
            <person name="Lipzen A."/>
            <person name="Dockter R."/>
            <person name="Kennedy M."/>
            <person name="Grigoriev I.V."/>
            <person name="Spatafora J.W."/>
        </authorList>
    </citation>
    <scope>NUCLEOTIDE SEQUENCE [LARGE SCALE GENOMIC DNA]</scope>
    <source>
        <strain evidence="10 11">CBS 120377</strain>
    </source>
</reference>
<name>A0A194XJX4_MOLSC</name>
<proteinExistence type="inferred from homology"/>
<dbReference type="Gene3D" id="1.20.1250.20">
    <property type="entry name" value="MFS general substrate transporter like domains"/>
    <property type="match status" value="1"/>
</dbReference>
<evidence type="ECO:0000256" key="1">
    <source>
        <dbReference type="ARBA" id="ARBA00004141"/>
    </source>
</evidence>
<accession>A0A194XJX4</accession>
<sequence length="479" mass="52795">MAKTTFLQKIVKNEAMKSDPPEIYDIGSIGGIIVMEAFLKKYNITAATTATLTSNIVSTLQAGCFFGSLIAYYVADRWGRKPSLLIAAGVTILGIIIQSSSDGHISALYVGRLVSGFGVGAASMLTPLYVSENAPRAIRGGLTGLYQLFIAAGTMLSFWINYGTHNNFKPVKTNNATWQVPLALQCLPALCLFLGICCCNESPRWLARQDNWEKATKVLSKVTNLPPDHPYVQMELNEMRDQLENERRLVGGASFMDLQREMWTIKGNRNRALISIGLMVCQQQMTGTNAINYYAPTIFLDLGIPSSNTGLFATGIYGVVKMTTCAAFLLFAADSLGRRRSLLWTSIAQGLAMFVIGFYVRFDPPVKGAAIPPVGYFALTCIFLFAAFFQFGWGPCCWIIVSEIPTARLRAMNVAIAAATQWLFNFVVAQAVPHMLATVGKGGYGTYFIFGSFCFIMFFFVWFFIPETKGMSLERMDDM</sequence>
<dbReference type="PROSITE" id="PS50850">
    <property type="entry name" value="MFS"/>
    <property type="match status" value="1"/>
</dbReference>
<feature type="transmembrane region" description="Helical" evidence="8">
    <location>
        <begin position="311"/>
        <end position="330"/>
    </location>
</feature>
<dbReference type="Proteomes" id="UP000070700">
    <property type="component" value="Unassembled WGS sequence"/>
</dbReference>
<keyword evidence="5 8" id="KW-1133">Transmembrane helix</keyword>
<dbReference type="EMBL" id="KQ947410">
    <property type="protein sequence ID" value="KUJ20087.1"/>
    <property type="molecule type" value="Genomic_DNA"/>
</dbReference>
<evidence type="ECO:0000256" key="7">
    <source>
        <dbReference type="RuleBase" id="RU003346"/>
    </source>
</evidence>
<feature type="transmembrane region" description="Helical" evidence="8">
    <location>
        <begin position="272"/>
        <end position="291"/>
    </location>
</feature>
<dbReference type="InParanoid" id="A0A194XJX4"/>
<feature type="transmembrane region" description="Helical" evidence="8">
    <location>
        <begin position="444"/>
        <end position="465"/>
    </location>
</feature>
<feature type="transmembrane region" description="Helical" evidence="8">
    <location>
        <begin position="342"/>
        <end position="362"/>
    </location>
</feature>
<evidence type="ECO:0000256" key="2">
    <source>
        <dbReference type="ARBA" id="ARBA00010992"/>
    </source>
</evidence>
<keyword evidence="6 8" id="KW-0472">Membrane</keyword>
<dbReference type="InterPro" id="IPR020846">
    <property type="entry name" value="MFS_dom"/>
</dbReference>
<feature type="transmembrane region" description="Helical" evidence="8">
    <location>
        <begin position="107"/>
        <end position="130"/>
    </location>
</feature>
<keyword evidence="11" id="KW-1185">Reference proteome</keyword>
<dbReference type="PANTHER" id="PTHR48022">
    <property type="entry name" value="PLASTIDIC GLUCOSE TRANSPORTER 4"/>
    <property type="match status" value="1"/>
</dbReference>
<dbReference type="InterPro" id="IPR005828">
    <property type="entry name" value="MFS_sugar_transport-like"/>
</dbReference>
<keyword evidence="4 8" id="KW-0812">Transmembrane</keyword>
<protein>
    <submittedName>
        <fullName evidence="10">Putative quinate permease</fullName>
    </submittedName>
</protein>
<dbReference type="GO" id="GO:0005351">
    <property type="term" value="F:carbohydrate:proton symporter activity"/>
    <property type="evidence" value="ECO:0007669"/>
    <property type="project" value="TreeGrafter"/>
</dbReference>
<dbReference type="AlphaFoldDB" id="A0A194XJX4"/>
<feature type="transmembrane region" description="Helical" evidence="8">
    <location>
        <begin position="56"/>
        <end position="75"/>
    </location>
</feature>
<evidence type="ECO:0000313" key="10">
    <source>
        <dbReference type="EMBL" id="KUJ20087.1"/>
    </source>
</evidence>
<feature type="domain" description="Major facilitator superfamily (MFS) profile" evidence="9">
    <location>
        <begin position="1"/>
        <end position="469"/>
    </location>
</feature>
<dbReference type="InterPro" id="IPR003663">
    <property type="entry name" value="Sugar/inositol_transpt"/>
</dbReference>
<evidence type="ECO:0000256" key="3">
    <source>
        <dbReference type="ARBA" id="ARBA00022448"/>
    </source>
</evidence>
<dbReference type="PROSITE" id="PS00217">
    <property type="entry name" value="SUGAR_TRANSPORT_2"/>
    <property type="match status" value="1"/>
</dbReference>
<dbReference type="GeneID" id="28818779"/>
<evidence type="ECO:0000313" key="11">
    <source>
        <dbReference type="Proteomes" id="UP000070700"/>
    </source>
</evidence>
<dbReference type="KEGG" id="psco:LY89DRAFT_580331"/>
<evidence type="ECO:0000256" key="5">
    <source>
        <dbReference type="ARBA" id="ARBA00022989"/>
    </source>
</evidence>
<dbReference type="PROSITE" id="PS00216">
    <property type="entry name" value="SUGAR_TRANSPORT_1"/>
    <property type="match status" value="1"/>
</dbReference>
<dbReference type="Pfam" id="PF00083">
    <property type="entry name" value="Sugar_tr"/>
    <property type="match status" value="1"/>
</dbReference>
<dbReference type="FunFam" id="1.20.1250.20:FF:000026">
    <property type="entry name" value="MFS quinate transporter QutD"/>
    <property type="match status" value="1"/>
</dbReference>
<dbReference type="InterPro" id="IPR050360">
    <property type="entry name" value="MFS_Sugar_Transporters"/>
</dbReference>
<dbReference type="PANTHER" id="PTHR48022:SF21">
    <property type="entry name" value="QUINATE TRANSPORTER, PUTATIVE (AFU_ORTHOLOGUE AFUA_6G06960)-RELATED"/>
    <property type="match status" value="1"/>
</dbReference>
<dbReference type="OrthoDB" id="508119at2759"/>
<keyword evidence="3 7" id="KW-0813">Transport</keyword>
<dbReference type="GO" id="GO:0016020">
    <property type="term" value="C:membrane"/>
    <property type="evidence" value="ECO:0007669"/>
    <property type="project" value="UniProtKB-SubCell"/>
</dbReference>
<feature type="transmembrane region" description="Helical" evidence="8">
    <location>
        <begin position="82"/>
        <end position="101"/>
    </location>
</feature>
<dbReference type="InterPro" id="IPR005829">
    <property type="entry name" value="Sugar_transporter_CS"/>
</dbReference>
<dbReference type="RefSeq" id="XP_018074442.1">
    <property type="nucleotide sequence ID" value="XM_018209053.1"/>
</dbReference>
<dbReference type="SUPFAM" id="SSF103473">
    <property type="entry name" value="MFS general substrate transporter"/>
    <property type="match status" value="1"/>
</dbReference>
<feature type="transmembrane region" description="Helical" evidence="8">
    <location>
        <begin position="374"/>
        <end position="401"/>
    </location>
</feature>
<dbReference type="PRINTS" id="PR00171">
    <property type="entry name" value="SUGRTRNSPORT"/>
</dbReference>
<feature type="transmembrane region" description="Helical" evidence="8">
    <location>
        <begin position="142"/>
        <end position="162"/>
    </location>
</feature>
<evidence type="ECO:0000256" key="4">
    <source>
        <dbReference type="ARBA" id="ARBA00022692"/>
    </source>
</evidence>
<gene>
    <name evidence="10" type="ORF">LY89DRAFT_580331</name>
</gene>